<reference evidence="3" key="1">
    <citation type="journal article" date="2019" name="Int. J. Syst. Evol. Microbiol.">
        <title>The Global Catalogue of Microorganisms (GCM) 10K type strain sequencing project: providing services to taxonomists for standard genome sequencing and annotation.</title>
        <authorList>
            <consortium name="The Broad Institute Genomics Platform"/>
            <consortium name="The Broad Institute Genome Sequencing Center for Infectious Disease"/>
            <person name="Wu L."/>
            <person name="Ma J."/>
        </authorList>
    </citation>
    <scope>NUCLEOTIDE SEQUENCE [LARGE SCALE GENOMIC DNA]</scope>
    <source>
        <strain evidence="3">JCM 10083</strain>
    </source>
</reference>
<dbReference type="Proteomes" id="UP001596514">
    <property type="component" value="Unassembled WGS sequence"/>
</dbReference>
<evidence type="ECO:0000313" key="3">
    <source>
        <dbReference type="Proteomes" id="UP001596514"/>
    </source>
</evidence>
<comment type="caution">
    <text evidence="2">The sequence shown here is derived from an EMBL/GenBank/DDBJ whole genome shotgun (WGS) entry which is preliminary data.</text>
</comment>
<protein>
    <submittedName>
        <fullName evidence="2">Uncharacterized protein</fullName>
    </submittedName>
</protein>
<evidence type="ECO:0000313" key="2">
    <source>
        <dbReference type="EMBL" id="MFC7603721.1"/>
    </source>
</evidence>
<organism evidence="2 3">
    <name type="scientific">Streptosporangium amethystogenes subsp. fukuiense</name>
    <dbReference type="NCBI Taxonomy" id="698418"/>
    <lineage>
        <taxon>Bacteria</taxon>
        <taxon>Bacillati</taxon>
        <taxon>Actinomycetota</taxon>
        <taxon>Actinomycetes</taxon>
        <taxon>Streptosporangiales</taxon>
        <taxon>Streptosporangiaceae</taxon>
        <taxon>Streptosporangium</taxon>
    </lineage>
</organism>
<gene>
    <name evidence="2" type="ORF">ACFQVD_26760</name>
</gene>
<evidence type="ECO:0000256" key="1">
    <source>
        <dbReference type="SAM" id="MobiDB-lite"/>
    </source>
</evidence>
<name>A0ABW2T7H0_9ACTN</name>
<feature type="region of interest" description="Disordered" evidence="1">
    <location>
        <begin position="63"/>
        <end position="90"/>
    </location>
</feature>
<dbReference type="EMBL" id="JBHTEE010000001">
    <property type="protein sequence ID" value="MFC7603721.1"/>
    <property type="molecule type" value="Genomic_DNA"/>
</dbReference>
<keyword evidence="3" id="KW-1185">Reference proteome</keyword>
<sequence>MRLKALVAEAYASHEAHTRATFAQDAARTLRAMRPAAHDETTRAAAAALDSAARVVLMLAGLNPAGPRTTPDAAGRCRMGPDAPVEAGRD</sequence>
<proteinExistence type="predicted"/>
<dbReference type="RefSeq" id="WP_343981862.1">
    <property type="nucleotide sequence ID" value="NZ_BAAAGK010000233.1"/>
</dbReference>
<accession>A0ABW2T7H0</accession>